<accession>A0A9E6XU61</accession>
<dbReference type="RefSeq" id="WP_259313539.1">
    <property type="nucleotide sequence ID" value="NZ_CP087164.1"/>
</dbReference>
<dbReference type="PRINTS" id="PR00469">
    <property type="entry name" value="PNDRDTASEII"/>
</dbReference>
<dbReference type="SUPFAM" id="SSF55424">
    <property type="entry name" value="FAD/NAD-linked reductases, dimerisation (C-terminal) domain"/>
    <property type="match status" value="1"/>
</dbReference>
<comment type="cofactor">
    <cofactor evidence="1">
        <name>FAD</name>
        <dbReference type="ChEBI" id="CHEBI:57692"/>
    </cofactor>
</comment>
<protein>
    <submittedName>
        <fullName evidence="7">Rhodocoxin reductase</fullName>
        <ecNumber evidence="7">1.18.1.-</ecNumber>
    </submittedName>
</protein>
<dbReference type="InterPro" id="IPR050446">
    <property type="entry name" value="FAD-oxidoreductase/Apoptosis"/>
</dbReference>
<dbReference type="SUPFAM" id="SSF51905">
    <property type="entry name" value="FAD/NAD(P)-binding domain"/>
    <property type="match status" value="2"/>
</dbReference>
<dbReference type="InterPro" id="IPR016156">
    <property type="entry name" value="FAD/NAD-linked_Rdtase_dimer_sf"/>
</dbReference>
<evidence type="ECO:0000256" key="4">
    <source>
        <dbReference type="ARBA" id="ARBA00023002"/>
    </source>
</evidence>
<dbReference type="Gene3D" id="3.50.50.60">
    <property type="entry name" value="FAD/NAD(P)-binding domain"/>
    <property type="match status" value="2"/>
</dbReference>
<evidence type="ECO:0000259" key="5">
    <source>
        <dbReference type="Pfam" id="PF07992"/>
    </source>
</evidence>
<feature type="domain" description="FAD/NAD(P)-binding" evidence="5">
    <location>
        <begin position="3"/>
        <end position="298"/>
    </location>
</feature>
<proteinExistence type="predicted"/>
<gene>
    <name evidence="7" type="primary">thcD_2</name>
    <name evidence="7" type="ORF">DSM104329_00212</name>
</gene>
<evidence type="ECO:0000256" key="2">
    <source>
        <dbReference type="ARBA" id="ARBA00022630"/>
    </source>
</evidence>
<dbReference type="PANTHER" id="PTHR43557:SF2">
    <property type="entry name" value="RIESKE DOMAIN-CONTAINING PROTEIN-RELATED"/>
    <property type="match status" value="1"/>
</dbReference>
<keyword evidence="8" id="KW-1185">Reference proteome</keyword>
<dbReference type="Pfam" id="PF14759">
    <property type="entry name" value="Reductase_C"/>
    <property type="match status" value="1"/>
</dbReference>
<reference evidence="7" key="1">
    <citation type="journal article" date="2022" name="Int. J. Syst. Evol. Microbiol.">
        <title>Pseudomonas aegrilactucae sp. nov. and Pseudomonas morbosilactucae sp. nov., pathogens causing bacterial rot of lettuce in Japan.</title>
        <authorList>
            <person name="Sawada H."/>
            <person name="Fujikawa T."/>
            <person name="Satou M."/>
        </authorList>
    </citation>
    <scope>NUCLEOTIDE SEQUENCE</scope>
    <source>
        <strain evidence="7">0166_1</strain>
    </source>
</reference>
<evidence type="ECO:0000256" key="1">
    <source>
        <dbReference type="ARBA" id="ARBA00001974"/>
    </source>
</evidence>
<dbReference type="EC" id="1.18.1.-" evidence="7"/>
<dbReference type="InterPro" id="IPR023753">
    <property type="entry name" value="FAD/NAD-binding_dom"/>
</dbReference>
<dbReference type="AlphaFoldDB" id="A0A9E6XU61"/>
<evidence type="ECO:0000313" key="7">
    <source>
        <dbReference type="EMBL" id="UGS33847.1"/>
    </source>
</evidence>
<dbReference type="Pfam" id="PF07992">
    <property type="entry name" value="Pyr_redox_2"/>
    <property type="match status" value="1"/>
</dbReference>
<sequence>MKRIVVAGASLAGLRAAEGLRAEGFDGELVIVGDEAHAPYNRPPLSKELLAGDVDRADVELQAVGDLSAEWRLGVAATGLDLAARRVALADGSELAYDGLVIATGAAARPLQAGHHLDGVFLLRTLDDSLRLRAALDEARTLVVVGAGFIGCEVAATARKLGLEVTMVDVAPAPMQPRVGDVVAGWAAGLHADRGVRLVLGTGVAALEGDGRLTAVRLADGTRIEADVAVVGLGSVPNTGWLEGSGVPLGNGVVCEATLAVQGVPSVVAAGDVASWPHAPAGGGLLRVEHWSNAVEQGAWAARTLLHGGEQAGPFQTLPSFWSDQHGVRIQSIGLPGLGDESVVVEGSPEEGAFAILYGRDGRVVGALSAGLPPRRLARLRKAVMGGAGLRETAARATESAAA</sequence>
<dbReference type="Proteomes" id="UP001162834">
    <property type="component" value="Chromosome"/>
</dbReference>
<dbReference type="InterPro" id="IPR036188">
    <property type="entry name" value="FAD/NAD-bd_sf"/>
</dbReference>
<dbReference type="PRINTS" id="PR00368">
    <property type="entry name" value="FADPNR"/>
</dbReference>
<keyword evidence="4 7" id="KW-0560">Oxidoreductase</keyword>
<keyword evidence="2" id="KW-0285">Flavoprotein</keyword>
<evidence type="ECO:0000256" key="3">
    <source>
        <dbReference type="ARBA" id="ARBA00022827"/>
    </source>
</evidence>
<dbReference type="Gene3D" id="3.30.390.30">
    <property type="match status" value="1"/>
</dbReference>
<organism evidence="7 8">
    <name type="scientific">Capillimicrobium parvum</name>
    <dbReference type="NCBI Taxonomy" id="2884022"/>
    <lineage>
        <taxon>Bacteria</taxon>
        <taxon>Bacillati</taxon>
        <taxon>Actinomycetota</taxon>
        <taxon>Thermoleophilia</taxon>
        <taxon>Solirubrobacterales</taxon>
        <taxon>Capillimicrobiaceae</taxon>
        <taxon>Capillimicrobium</taxon>
    </lineage>
</organism>
<dbReference type="PANTHER" id="PTHR43557">
    <property type="entry name" value="APOPTOSIS-INDUCING FACTOR 1"/>
    <property type="match status" value="1"/>
</dbReference>
<dbReference type="EMBL" id="CP087164">
    <property type="protein sequence ID" value="UGS33847.1"/>
    <property type="molecule type" value="Genomic_DNA"/>
</dbReference>
<feature type="domain" description="Reductase C-terminal" evidence="6">
    <location>
        <begin position="321"/>
        <end position="391"/>
    </location>
</feature>
<keyword evidence="3" id="KW-0274">FAD</keyword>
<dbReference type="InterPro" id="IPR028202">
    <property type="entry name" value="Reductase_C"/>
</dbReference>
<name>A0A9E6XU61_9ACTN</name>
<dbReference type="GO" id="GO:0005737">
    <property type="term" value="C:cytoplasm"/>
    <property type="evidence" value="ECO:0007669"/>
    <property type="project" value="TreeGrafter"/>
</dbReference>
<evidence type="ECO:0000313" key="8">
    <source>
        <dbReference type="Proteomes" id="UP001162834"/>
    </source>
</evidence>
<dbReference type="GO" id="GO:0016651">
    <property type="term" value="F:oxidoreductase activity, acting on NAD(P)H"/>
    <property type="evidence" value="ECO:0007669"/>
    <property type="project" value="TreeGrafter"/>
</dbReference>
<dbReference type="KEGG" id="sbae:DSM104329_00212"/>
<evidence type="ECO:0000259" key="6">
    <source>
        <dbReference type="Pfam" id="PF14759"/>
    </source>
</evidence>